<dbReference type="SUPFAM" id="SSF54523">
    <property type="entry name" value="Pili subunits"/>
    <property type="match status" value="1"/>
</dbReference>
<dbReference type="Gene3D" id="3.30.700.10">
    <property type="entry name" value="Glycoprotein, Type 4 Pilin"/>
    <property type="match status" value="1"/>
</dbReference>
<dbReference type="InterPro" id="IPR045584">
    <property type="entry name" value="Pilin-like"/>
</dbReference>
<keyword evidence="1" id="KW-0812">Transmembrane</keyword>
<proteinExistence type="predicted"/>
<evidence type="ECO:0000256" key="1">
    <source>
        <dbReference type="SAM" id="Phobius"/>
    </source>
</evidence>
<protein>
    <submittedName>
        <fullName evidence="2">Type II secretion system protein</fullName>
    </submittedName>
</protein>
<dbReference type="InterPro" id="IPR012902">
    <property type="entry name" value="N_methyl_site"/>
</dbReference>
<evidence type="ECO:0000313" key="3">
    <source>
        <dbReference type="Proteomes" id="UP001236258"/>
    </source>
</evidence>
<dbReference type="NCBIfam" id="TIGR02532">
    <property type="entry name" value="IV_pilin_GFxxxE"/>
    <property type="match status" value="1"/>
</dbReference>
<accession>A0ABT9GPX1</accession>
<dbReference type="PROSITE" id="PS00409">
    <property type="entry name" value="PROKAR_NTER_METHYL"/>
    <property type="match status" value="1"/>
</dbReference>
<dbReference type="Pfam" id="PF07963">
    <property type="entry name" value="N_methyl"/>
    <property type="match status" value="1"/>
</dbReference>
<name>A0ABT9GPX1_9GAMM</name>
<evidence type="ECO:0000313" key="2">
    <source>
        <dbReference type="EMBL" id="MDP4529028.1"/>
    </source>
</evidence>
<feature type="transmembrane region" description="Helical" evidence="1">
    <location>
        <begin position="7"/>
        <end position="27"/>
    </location>
</feature>
<dbReference type="RefSeq" id="WP_305945140.1">
    <property type="nucleotide sequence ID" value="NZ_JAUZVY010000003.1"/>
</dbReference>
<keyword evidence="1" id="KW-0472">Membrane</keyword>
<reference evidence="2 3" key="1">
    <citation type="submission" date="2023-08" db="EMBL/GenBank/DDBJ databases">
        <authorList>
            <person name="Joshi A."/>
            <person name="Thite S."/>
        </authorList>
    </citation>
    <scope>NUCLEOTIDE SEQUENCE [LARGE SCALE GENOMIC DNA]</scope>
    <source>
        <strain evidence="2 3">1E1</strain>
    </source>
</reference>
<sequence>MKKQAGFTLIELVIVVIILGLLAATALPRFLNITEQAEDAAIDGVAGGFASAVGLVRAQWEVEGRPAGSVSYDGVPVSVGSNGYPNGGGAVTAANCATIIEEILQAAPLTTITDTQAARRQASIFVRTDGAATVCRYYQTQSIRDVADGGVADSTAQGNLFQYEPATGLVRVFKN</sequence>
<keyword evidence="3" id="KW-1185">Reference proteome</keyword>
<comment type="caution">
    <text evidence="2">The sequence shown here is derived from an EMBL/GenBank/DDBJ whole genome shotgun (WGS) entry which is preliminary data.</text>
</comment>
<dbReference type="EMBL" id="JAUZVY010000003">
    <property type="protein sequence ID" value="MDP4529028.1"/>
    <property type="molecule type" value="Genomic_DNA"/>
</dbReference>
<keyword evidence="1" id="KW-1133">Transmembrane helix</keyword>
<gene>
    <name evidence="2" type="ORF">Q3O59_08295</name>
</gene>
<dbReference type="Proteomes" id="UP001236258">
    <property type="component" value="Unassembled WGS sequence"/>
</dbReference>
<organism evidence="2 3">
    <name type="scientific">Alkalimonas delamerensis</name>
    <dbReference type="NCBI Taxonomy" id="265981"/>
    <lineage>
        <taxon>Bacteria</taxon>
        <taxon>Pseudomonadati</taxon>
        <taxon>Pseudomonadota</taxon>
        <taxon>Gammaproteobacteria</taxon>
        <taxon>Alkalimonas</taxon>
    </lineage>
</organism>